<dbReference type="Gene3D" id="1.10.10.10">
    <property type="entry name" value="Winged helix-like DNA-binding domain superfamily/Winged helix DNA-binding domain"/>
    <property type="match status" value="1"/>
</dbReference>
<accession>A0AA42CXZ5</accession>
<dbReference type="AlphaFoldDB" id="A0AA42CXZ5"/>
<proteinExistence type="predicted"/>
<name>A0AA42CXZ5_9GAMM</name>
<dbReference type="InterPro" id="IPR036388">
    <property type="entry name" value="WH-like_DNA-bd_sf"/>
</dbReference>
<comment type="caution">
    <text evidence="1">The sequence shown here is derived from an EMBL/GenBank/DDBJ whole genome shotgun (WGS) entry which is preliminary data.</text>
</comment>
<reference evidence="1" key="1">
    <citation type="submission" date="2022-11" db="EMBL/GenBank/DDBJ databases">
        <title>Larsenimonas rhizosphaerae sp. nov., isolated from a tidal mudflat.</title>
        <authorList>
            <person name="Lee S.D."/>
            <person name="Kim I.S."/>
        </authorList>
    </citation>
    <scope>NUCLEOTIDE SEQUENCE</scope>
    <source>
        <strain evidence="1">GH2-1</strain>
    </source>
</reference>
<keyword evidence="2" id="KW-1185">Reference proteome</keyword>
<sequence length="83" mass="8833">MDDLIDQAGRIVAAHGVDALEGLVLALLAERSPQATGTLARRMALEHALVRRSASRLEEAGWIACEPSSGRSPGMRLTLLESP</sequence>
<dbReference type="SUPFAM" id="SSF46785">
    <property type="entry name" value="Winged helix' DNA-binding domain"/>
    <property type="match status" value="1"/>
</dbReference>
<gene>
    <name evidence="1" type="ORF">OQ287_09605</name>
</gene>
<dbReference type="EMBL" id="JAPIVE010000002">
    <property type="protein sequence ID" value="MCX2524498.1"/>
    <property type="molecule type" value="Genomic_DNA"/>
</dbReference>
<dbReference type="Proteomes" id="UP001165678">
    <property type="component" value="Unassembled WGS sequence"/>
</dbReference>
<evidence type="ECO:0000313" key="1">
    <source>
        <dbReference type="EMBL" id="MCX2524498.1"/>
    </source>
</evidence>
<dbReference type="RefSeq" id="WP_250935576.1">
    <property type="nucleotide sequence ID" value="NZ_JAMLJK010000001.1"/>
</dbReference>
<protein>
    <submittedName>
        <fullName evidence="1">MarR family transcriptional regulator</fullName>
    </submittedName>
</protein>
<organism evidence="1 2">
    <name type="scientific">Larsenimonas rhizosphaerae</name>
    <dbReference type="NCBI Taxonomy" id="2944682"/>
    <lineage>
        <taxon>Bacteria</taxon>
        <taxon>Pseudomonadati</taxon>
        <taxon>Pseudomonadota</taxon>
        <taxon>Gammaproteobacteria</taxon>
        <taxon>Oceanospirillales</taxon>
        <taxon>Halomonadaceae</taxon>
        <taxon>Larsenimonas</taxon>
    </lineage>
</organism>
<dbReference type="InterPro" id="IPR036390">
    <property type="entry name" value="WH_DNA-bd_sf"/>
</dbReference>
<evidence type="ECO:0000313" key="2">
    <source>
        <dbReference type="Proteomes" id="UP001165678"/>
    </source>
</evidence>